<proteinExistence type="predicted"/>
<protein>
    <submittedName>
        <fullName evidence="2">Uncharacterized protein</fullName>
    </submittedName>
</protein>
<name>A0A8X6TJM8_NEPPI</name>
<dbReference type="Proteomes" id="UP000887013">
    <property type="component" value="Unassembled WGS sequence"/>
</dbReference>
<evidence type="ECO:0000256" key="1">
    <source>
        <dbReference type="SAM" id="MobiDB-lite"/>
    </source>
</evidence>
<sequence length="80" mass="8922">MALASILPPYRAPHPRQENTGAFPTEIIRTTCSKLSFGSTQIFLFNPRTYLTHVAASFNLLFSFVDTEKKRYAVPICGNG</sequence>
<reference evidence="2" key="1">
    <citation type="submission" date="2020-08" db="EMBL/GenBank/DDBJ databases">
        <title>Multicomponent nature underlies the extraordinary mechanical properties of spider dragline silk.</title>
        <authorList>
            <person name="Kono N."/>
            <person name="Nakamura H."/>
            <person name="Mori M."/>
            <person name="Yoshida Y."/>
            <person name="Ohtoshi R."/>
            <person name="Malay A.D."/>
            <person name="Moran D.A.P."/>
            <person name="Tomita M."/>
            <person name="Numata K."/>
            <person name="Arakawa K."/>
        </authorList>
    </citation>
    <scope>NUCLEOTIDE SEQUENCE</scope>
</reference>
<evidence type="ECO:0000313" key="2">
    <source>
        <dbReference type="EMBL" id="GFT24842.1"/>
    </source>
</evidence>
<dbReference type="EMBL" id="BMAW01011643">
    <property type="protein sequence ID" value="GFT24842.1"/>
    <property type="molecule type" value="Genomic_DNA"/>
</dbReference>
<feature type="region of interest" description="Disordered" evidence="1">
    <location>
        <begin position="1"/>
        <end position="21"/>
    </location>
</feature>
<gene>
    <name evidence="2" type="ORF">NPIL_351001</name>
</gene>
<keyword evidence="3" id="KW-1185">Reference proteome</keyword>
<comment type="caution">
    <text evidence="2">The sequence shown here is derived from an EMBL/GenBank/DDBJ whole genome shotgun (WGS) entry which is preliminary data.</text>
</comment>
<accession>A0A8X6TJM8</accession>
<dbReference type="AlphaFoldDB" id="A0A8X6TJM8"/>
<organism evidence="2 3">
    <name type="scientific">Nephila pilipes</name>
    <name type="common">Giant wood spider</name>
    <name type="synonym">Nephila maculata</name>
    <dbReference type="NCBI Taxonomy" id="299642"/>
    <lineage>
        <taxon>Eukaryota</taxon>
        <taxon>Metazoa</taxon>
        <taxon>Ecdysozoa</taxon>
        <taxon>Arthropoda</taxon>
        <taxon>Chelicerata</taxon>
        <taxon>Arachnida</taxon>
        <taxon>Araneae</taxon>
        <taxon>Araneomorphae</taxon>
        <taxon>Entelegynae</taxon>
        <taxon>Araneoidea</taxon>
        <taxon>Nephilidae</taxon>
        <taxon>Nephila</taxon>
    </lineage>
</organism>
<evidence type="ECO:0000313" key="3">
    <source>
        <dbReference type="Proteomes" id="UP000887013"/>
    </source>
</evidence>